<feature type="domain" description="GST C-terminal" evidence="3">
    <location>
        <begin position="366"/>
        <end position="494"/>
    </location>
</feature>
<dbReference type="SUPFAM" id="SSF52833">
    <property type="entry name" value="Thioredoxin-like"/>
    <property type="match status" value="2"/>
</dbReference>
<dbReference type="Pfam" id="PF13410">
    <property type="entry name" value="GST_C_2"/>
    <property type="match status" value="1"/>
</dbReference>
<feature type="domain" description="GST N-terminal" evidence="2">
    <location>
        <begin position="277"/>
        <end position="358"/>
    </location>
</feature>
<dbReference type="SUPFAM" id="SSF47616">
    <property type="entry name" value="GST C-terminal domain-like"/>
    <property type="match status" value="2"/>
</dbReference>
<feature type="compositionally biased region" description="Polar residues" evidence="1">
    <location>
        <begin position="1145"/>
        <end position="1177"/>
    </location>
</feature>
<dbReference type="InterPro" id="IPR010987">
    <property type="entry name" value="Glutathione-S-Trfase_C-like"/>
</dbReference>
<gene>
    <name evidence="5" type="primary">LOC105233506</name>
</gene>
<feature type="domain" description="GST C-terminal" evidence="3">
    <location>
        <begin position="92"/>
        <end position="224"/>
    </location>
</feature>
<accession>A0ABM3JHI4</accession>
<feature type="compositionally biased region" description="Polar residues" evidence="1">
    <location>
        <begin position="894"/>
        <end position="903"/>
    </location>
</feature>
<dbReference type="PANTHER" id="PTHR43969">
    <property type="entry name" value="GLUTATHIONE S TRANSFERASE D10, ISOFORM A-RELATED"/>
    <property type="match status" value="1"/>
</dbReference>
<name>A0ABM3JHI4_BACDO</name>
<feature type="domain" description="GST N-terminal" evidence="2">
    <location>
        <begin position="2"/>
        <end position="83"/>
    </location>
</feature>
<dbReference type="Gene3D" id="1.20.1050.10">
    <property type="match status" value="2"/>
</dbReference>
<dbReference type="PANTHER" id="PTHR43969:SF5">
    <property type="entry name" value="GLUTATHIONE S-TRANSFERASE E14"/>
    <property type="match status" value="1"/>
</dbReference>
<dbReference type="InterPro" id="IPR004046">
    <property type="entry name" value="GST_C"/>
</dbReference>
<dbReference type="InterPro" id="IPR040079">
    <property type="entry name" value="Glutathione_S-Trfase"/>
</dbReference>
<evidence type="ECO:0000313" key="5">
    <source>
        <dbReference type="RefSeq" id="XP_049308698.1"/>
    </source>
</evidence>
<organism evidence="4 5">
    <name type="scientific">Bactrocera dorsalis</name>
    <name type="common">Oriental fruit fly</name>
    <name type="synonym">Dacus dorsalis</name>
    <dbReference type="NCBI Taxonomy" id="27457"/>
    <lineage>
        <taxon>Eukaryota</taxon>
        <taxon>Metazoa</taxon>
        <taxon>Ecdysozoa</taxon>
        <taxon>Arthropoda</taxon>
        <taxon>Hexapoda</taxon>
        <taxon>Insecta</taxon>
        <taxon>Pterygota</taxon>
        <taxon>Neoptera</taxon>
        <taxon>Endopterygota</taxon>
        <taxon>Diptera</taxon>
        <taxon>Brachycera</taxon>
        <taxon>Muscomorpha</taxon>
        <taxon>Tephritoidea</taxon>
        <taxon>Tephritidae</taxon>
        <taxon>Bactrocera</taxon>
        <taxon>Bactrocera</taxon>
    </lineage>
</organism>
<dbReference type="CDD" id="cd03177">
    <property type="entry name" value="GST_C_Delta_Epsilon"/>
    <property type="match status" value="1"/>
</dbReference>
<feature type="region of interest" description="Disordered" evidence="1">
    <location>
        <begin position="865"/>
        <end position="926"/>
    </location>
</feature>
<feature type="region of interest" description="Disordered" evidence="1">
    <location>
        <begin position="751"/>
        <end position="771"/>
    </location>
</feature>
<dbReference type="InterPro" id="IPR036249">
    <property type="entry name" value="Thioredoxin-like_sf"/>
</dbReference>
<proteinExistence type="predicted"/>
<feature type="region of interest" description="Disordered" evidence="1">
    <location>
        <begin position="644"/>
        <end position="676"/>
    </location>
</feature>
<dbReference type="InterPro" id="IPR036282">
    <property type="entry name" value="Glutathione-S-Trfase_C_sf"/>
</dbReference>
<reference evidence="5" key="1">
    <citation type="submission" date="2025-08" db="UniProtKB">
        <authorList>
            <consortium name="RefSeq"/>
        </authorList>
    </citation>
    <scope>IDENTIFICATION</scope>
    <source>
        <tissue evidence="5">Adult</tissue>
    </source>
</reference>
<evidence type="ECO:0000259" key="2">
    <source>
        <dbReference type="PROSITE" id="PS50404"/>
    </source>
</evidence>
<dbReference type="RefSeq" id="XP_049308698.1">
    <property type="nucleotide sequence ID" value="XM_049452741.1"/>
</dbReference>
<dbReference type="PROSITE" id="PS50405">
    <property type="entry name" value="GST_CTER"/>
    <property type="match status" value="2"/>
</dbReference>
<feature type="region of interest" description="Disordered" evidence="1">
    <location>
        <begin position="1204"/>
        <end position="1229"/>
    </location>
</feature>
<feature type="region of interest" description="Disordered" evidence="1">
    <location>
        <begin position="1110"/>
        <end position="1177"/>
    </location>
</feature>
<dbReference type="PROSITE" id="PS50404">
    <property type="entry name" value="GST_NTER"/>
    <property type="match status" value="2"/>
</dbReference>
<dbReference type="Pfam" id="PF13417">
    <property type="entry name" value="GST_N_3"/>
    <property type="match status" value="2"/>
</dbReference>
<dbReference type="SFLD" id="SFLDG00358">
    <property type="entry name" value="Main_(cytGST)"/>
    <property type="match status" value="2"/>
</dbReference>
<evidence type="ECO:0000256" key="1">
    <source>
        <dbReference type="SAM" id="MobiDB-lite"/>
    </source>
</evidence>
<dbReference type="GeneID" id="105233506"/>
<feature type="region of interest" description="Disordered" evidence="1">
    <location>
        <begin position="239"/>
        <end position="263"/>
    </location>
</feature>
<sequence length="1818" mass="201433">MSKLVLYYDDVSPPVRSCMMLIKLLELDVEYKYVDLFKGGQLEKSFLELNPNHTVPTLVHDNLVITDSHIILTHLCEKFEKDSEDEKLWPLSYEERIRVWNMLFFEGTVLFRRDSEFLSGIVRGGFASVDLTLHERKLLEAYNMMETYLRRHKYMAGEHMTIADISIVTTLSTVNLMFPIAAGAADRWPLLNDWFGRMQALPVYHINQTGLEKLCVVIERFGKFKFPNSVTAAPEVTQQREEAASEEANTESQENAAEKSNYNRSTKMFANNSNYNVRPILYYDDINPHSRAVLMILNMLDVDIELRAVEMIKGEHLKPAYAKINPALTVPTMVHKDLIITGNAIFSYVCENNDNEKANQLIALKCYKRHCCVLSRLFFESQVLHRIHGHLMTDLVRKTIYQTDVDYHQKKVEHAYDVMEAYLSDSQFMAGSVLTAADISFVACLGALDMMFPIDGDRKRWEKLNDWYRRMRSLSIQKINEFGIEKQRQIVEYFAKFQFKSDIKRFTTGLRESQIPGFPSRPDRCSVSIQTVSGAEPTLDILSIKNNIGKITYLEEQPAMEVTDERNVTMQPNTLTEGVAPKIVNEINKIAKTKINQILNEELEKELARFSEPNVLPPPIPEEPNPSKTSVTVLNDMEKLSAFSETPKDEKPILTDRSLGGAHKERPPVPPRRKRYLPSKVENSQDLTNIAENVQKPDATEASEDTMKAFENNDLMNHSQAHKLNRLNGGVESTILLGNIEENEIILQPPAADPLKPSINSNDTKKVSPKTSETIQMEIINGMNSNIGNLSEASPLIAACNSREPYKVSQKPITATKSNSRAKNHATTKLKPTDTLLPEGLPINGQQAALSYTRGVVAPNLLLPAPPPSPENYSQDEEFPPPPSELLIPKTNPRAKTTPTTRLVNCKPTAEPNERLGKKKSVKPKTDVAVESTVKLLRKKSGDLRSLPGRKSLAPESKVCKLTQKLNSGGLFASGTRSPCSNRSQGSIVPARCKKVPNTSNVSKAIQNLTANTKLFPNAKRLDKKIQKLKSDSVGTMVESSDSSTNIIQKLIRHSSKFSATNQLKVPNIGNQLRVEGGGHDTPSLAAEGQNEFQQPTVIVVKSKTMMKMGNEHRYEERWQQKPPKSPKPRPKNPSNLVNKEMKPASQNFVARSKQKTYPTPTRFQTKNFKTVGSPQPTKFFDTSPSKPGQSFNMQQPKLVVEKKPTTKNKKKRGTKAHNDNMANRTPPPMDEALATPTSLLGTNATLQYAPEHATPQSAVGTVSSTLKTLTETIHISPKLTSPPTSSSDDTITADVPVKVGLVAKALQTLNVANSNFRPPSYNISKELTSATPPLPPPASYNISKELTSSIPLLPPQPSNNISKATPPLPPTPSYNISKELTSATPPHPPLPPPNHQHIAAPTPQSLPVKDVLPLAGTVAKALQSLSAVTSEANPLCGSVKPFRKADLKMKFMESARTSEVTDRALNKNITSNADEKIDARPLAEILTATVKQVNKESSDDTKSTTLSDGIKEMLLKMRTLPDKDGTPVVIVNSMTESTKPFQSTLITPSTSVITGLENSADKMIVESESNNALLTAQQSLNMENMAESVVPQMLCEPVQALVPTKKVSIAEPYDMAKSYPSWAAHTEASILSASDVKSSKEEKNKLEASKSKRYVIDRTMINDGIIDMEPTPLPGQPNIIITGYTPMEPKNVAPLFVGTSRPLGNMIAPALRRPTNSPRTHGPSANVVISTFGYTPMSDLDTIPEHLIHMLNKPIFIEQQTAPPTPVLSAAAAPVTTVGEERTHVPRRKGDRPYPTAHRSGSQRRTDQSINIRGRVM</sequence>
<dbReference type="CDD" id="cd03045">
    <property type="entry name" value="GST_N_Delta_Epsilon"/>
    <property type="match status" value="1"/>
</dbReference>
<keyword evidence="4" id="KW-1185">Reference proteome</keyword>
<feature type="compositionally biased region" description="Polar residues" evidence="1">
    <location>
        <begin position="1374"/>
        <end position="1385"/>
    </location>
</feature>
<feature type="compositionally biased region" description="Pro residues" evidence="1">
    <location>
        <begin position="1386"/>
        <end position="1395"/>
    </location>
</feature>
<feature type="compositionally biased region" description="Basic residues" evidence="1">
    <location>
        <begin position="1206"/>
        <end position="1216"/>
    </location>
</feature>
<feature type="region of interest" description="Disordered" evidence="1">
    <location>
        <begin position="1772"/>
        <end position="1818"/>
    </location>
</feature>
<dbReference type="SFLD" id="SFLDS00019">
    <property type="entry name" value="Glutathione_Transferase_(cytos"/>
    <property type="match status" value="2"/>
</dbReference>
<dbReference type="Proteomes" id="UP001652620">
    <property type="component" value="Chromosome 3"/>
</dbReference>
<feature type="region of interest" description="Disordered" evidence="1">
    <location>
        <begin position="1349"/>
        <end position="1396"/>
    </location>
</feature>
<dbReference type="Pfam" id="PF00043">
    <property type="entry name" value="GST_C"/>
    <property type="match status" value="1"/>
</dbReference>
<dbReference type="InterPro" id="IPR004045">
    <property type="entry name" value="Glutathione_S-Trfase_N"/>
</dbReference>
<evidence type="ECO:0000313" key="4">
    <source>
        <dbReference type="Proteomes" id="UP001652620"/>
    </source>
</evidence>
<feature type="compositionally biased region" description="Basic and acidic residues" evidence="1">
    <location>
        <begin position="1110"/>
        <end position="1120"/>
    </location>
</feature>
<protein>
    <submittedName>
        <fullName evidence="5">Uncharacterized protein LOC105233506</fullName>
    </submittedName>
</protein>
<evidence type="ECO:0000259" key="3">
    <source>
        <dbReference type="PROSITE" id="PS50405"/>
    </source>
</evidence>
<dbReference type="Gene3D" id="3.40.30.10">
    <property type="entry name" value="Glutaredoxin"/>
    <property type="match status" value="2"/>
</dbReference>